<protein>
    <submittedName>
        <fullName evidence="4">Uncharacterized protein</fullName>
    </submittedName>
</protein>
<evidence type="ECO:0000313" key="4">
    <source>
        <dbReference type="EMBL" id="TQB73290.1"/>
    </source>
</evidence>
<dbReference type="SUPFAM" id="SSF48179">
    <property type="entry name" value="6-phosphogluconate dehydrogenase C-terminal domain-like"/>
    <property type="match status" value="1"/>
</dbReference>
<dbReference type="Pfam" id="PF14833">
    <property type="entry name" value="NAD_binding_11"/>
    <property type="match status" value="1"/>
</dbReference>
<dbReference type="InterPro" id="IPR013328">
    <property type="entry name" value="6PGD_dom2"/>
</dbReference>
<dbReference type="InterPro" id="IPR051265">
    <property type="entry name" value="HIBADH-related_NP60_sf"/>
</dbReference>
<evidence type="ECO:0000313" key="5">
    <source>
        <dbReference type="Proteomes" id="UP000319663"/>
    </source>
</evidence>
<dbReference type="InterPro" id="IPR036291">
    <property type="entry name" value="NAD(P)-bd_dom_sf"/>
</dbReference>
<proteinExistence type="inferred from homology"/>
<keyword evidence="5" id="KW-1185">Reference proteome</keyword>
<dbReference type="GO" id="GO:0051287">
    <property type="term" value="F:NAD binding"/>
    <property type="evidence" value="ECO:0007669"/>
    <property type="project" value="InterPro"/>
</dbReference>
<dbReference type="EMBL" id="VIFY01000048">
    <property type="protein sequence ID" value="TQB73290.1"/>
    <property type="molecule type" value="Genomic_DNA"/>
</dbReference>
<dbReference type="PANTHER" id="PTHR43580">
    <property type="entry name" value="OXIDOREDUCTASE GLYR1-RELATED"/>
    <property type="match status" value="1"/>
</dbReference>
<evidence type="ECO:0000259" key="2">
    <source>
        <dbReference type="Pfam" id="PF03446"/>
    </source>
</evidence>
<dbReference type="STRING" id="5098.A0A507QXJ7"/>
<dbReference type="InterPro" id="IPR008927">
    <property type="entry name" value="6-PGluconate_DH-like_C_sf"/>
</dbReference>
<dbReference type="Gene3D" id="1.10.1040.10">
    <property type="entry name" value="N-(1-d-carboxylethyl)-l-norvaline Dehydrogenase, domain 2"/>
    <property type="match status" value="1"/>
</dbReference>
<evidence type="ECO:0000256" key="1">
    <source>
        <dbReference type="ARBA" id="ARBA00007598"/>
    </source>
</evidence>
<dbReference type="InterPro" id="IPR029154">
    <property type="entry name" value="HIBADH-like_NADP-bd"/>
</dbReference>
<dbReference type="PANTHER" id="PTHR43580:SF8">
    <property type="entry name" value="6-PHOSPHOGLUCONATE DEHYDROGENASE NADP-BINDING DOMAIN-CONTAINING PROTEIN-RELATED"/>
    <property type="match status" value="1"/>
</dbReference>
<comment type="caution">
    <text evidence="4">The sequence shown here is derived from an EMBL/GenBank/DDBJ whole genome shotgun (WGS) entry which is preliminary data.</text>
</comment>
<dbReference type="GO" id="GO:0050661">
    <property type="term" value="F:NADP binding"/>
    <property type="evidence" value="ECO:0007669"/>
    <property type="project" value="InterPro"/>
</dbReference>
<gene>
    <name evidence="4" type="ORF">MPDQ_006035</name>
</gene>
<dbReference type="Pfam" id="PF03446">
    <property type="entry name" value="NAD_binding_2"/>
    <property type="match status" value="1"/>
</dbReference>
<accession>A0A507QXJ7</accession>
<dbReference type="AlphaFoldDB" id="A0A507QXJ7"/>
<dbReference type="Gene3D" id="3.40.50.720">
    <property type="entry name" value="NAD(P)-binding Rossmann-like Domain"/>
    <property type="match status" value="1"/>
</dbReference>
<feature type="domain" description="3-hydroxyisobutyrate dehydrogenase-like NAD-binding" evidence="3">
    <location>
        <begin position="109"/>
        <end position="214"/>
    </location>
</feature>
<dbReference type="SUPFAM" id="SSF51735">
    <property type="entry name" value="NAD(P)-binding Rossmann-fold domains"/>
    <property type="match status" value="1"/>
</dbReference>
<feature type="domain" description="6-phosphogluconate dehydrogenase NADP-binding" evidence="2">
    <location>
        <begin position="23"/>
        <end position="89"/>
    </location>
</feature>
<sequence>MSDDAALKTIISAVLQLGDDELRDKIIVDTTTVHPDSTKQVAEELALRSCLFLAGPVFGPTPTAVEGKLLMPLAGPKKAIDLLVPFFKNTIVCDVIVVSERPEKAVLMKTLAGVMEIVSEAHVLAEKSGLDSAIFESLLEKNVGTLAYSDSTRLTTGVYMPERGQKPWSDLNLALKDVQHGIDCAGAVGTRLKIAEVAVDHLKRAKEYSQAHGDRALDSSTLLRIPEFTPLILRLSVTEWLEDVMPESGVVEMAKRIAGGSEGDNGTGEALTDVVLIGHQFLREPGMGAACCGCTGRQSAVADLVSTGGISGWREH</sequence>
<dbReference type="Proteomes" id="UP000319663">
    <property type="component" value="Unassembled WGS sequence"/>
</dbReference>
<reference evidence="4 5" key="1">
    <citation type="submission" date="2019-06" db="EMBL/GenBank/DDBJ databases">
        <title>Wine fermentation using esterase from Monascus purpureus.</title>
        <authorList>
            <person name="Geng C."/>
            <person name="Zhang Y."/>
        </authorList>
    </citation>
    <scope>NUCLEOTIDE SEQUENCE [LARGE SCALE GENOMIC DNA]</scope>
    <source>
        <strain evidence="4">HQ1</strain>
    </source>
</reference>
<name>A0A507QXJ7_MONPU</name>
<evidence type="ECO:0000259" key="3">
    <source>
        <dbReference type="Pfam" id="PF14833"/>
    </source>
</evidence>
<dbReference type="InterPro" id="IPR006115">
    <property type="entry name" value="6PGDH_NADP-bd"/>
</dbReference>
<organism evidence="4 5">
    <name type="scientific">Monascus purpureus</name>
    <name type="common">Red mold</name>
    <name type="synonym">Monascus anka</name>
    <dbReference type="NCBI Taxonomy" id="5098"/>
    <lineage>
        <taxon>Eukaryota</taxon>
        <taxon>Fungi</taxon>
        <taxon>Dikarya</taxon>
        <taxon>Ascomycota</taxon>
        <taxon>Pezizomycotina</taxon>
        <taxon>Eurotiomycetes</taxon>
        <taxon>Eurotiomycetidae</taxon>
        <taxon>Eurotiales</taxon>
        <taxon>Aspergillaceae</taxon>
        <taxon>Monascus</taxon>
    </lineage>
</organism>
<comment type="similarity">
    <text evidence="1">Belongs to the HIBADH-related family. NP60 subfamily.</text>
</comment>